<dbReference type="EMBL" id="JAHRIN010059070">
    <property type="protein sequence ID" value="MEQ2211687.1"/>
    <property type="molecule type" value="Genomic_DNA"/>
</dbReference>
<name>A0ABV0RWH7_9TELE</name>
<comment type="caution">
    <text evidence="1">The sequence shown here is derived from an EMBL/GenBank/DDBJ whole genome shotgun (WGS) entry which is preliminary data.</text>
</comment>
<gene>
    <name evidence="1" type="ORF">XENOCAPTIV_012029</name>
</gene>
<protein>
    <submittedName>
        <fullName evidence="1">Uncharacterized protein</fullName>
    </submittedName>
</protein>
<organism evidence="1 2">
    <name type="scientific">Xenoophorus captivus</name>
    <dbReference type="NCBI Taxonomy" id="1517983"/>
    <lineage>
        <taxon>Eukaryota</taxon>
        <taxon>Metazoa</taxon>
        <taxon>Chordata</taxon>
        <taxon>Craniata</taxon>
        <taxon>Vertebrata</taxon>
        <taxon>Euteleostomi</taxon>
        <taxon>Actinopterygii</taxon>
        <taxon>Neopterygii</taxon>
        <taxon>Teleostei</taxon>
        <taxon>Neoteleostei</taxon>
        <taxon>Acanthomorphata</taxon>
        <taxon>Ovalentaria</taxon>
        <taxon>Atherinomorphae</taxon>
        <taxon>Cyprinodontiformes</taxon>
        <taxon>Goodeidae</taxon>
        <taxon>Xenoophorus</taxon>
    </lineage>
</organism>
<sequence length="109" mass="12743">MYDERSEQLTLKSLFKPEDFFFFQLGKLSCRGYLTLVCLFHSSLPVDLQNRYSSNPLWEKFSSCSCTESIIDGLFELLRQNLSQQQHTIDNHYSPLKMVVDRDPSSSEH</sequence>
<evidence type="ECO:0000313" key="2">
    <source>
        <dbReference type="Proteomes" id="UP001434883"/>
    </source>
</evidence>
<dbReference type="Proteomes" id="UP001434883">
    <property type="component" value="Unassembled WGS sequence"/>
</dbReference>
<reference evidence="1 2" key="1">
    <citation type="submission" date="2021-06" db="EMBL/GenBank/DDBJ databases">
        <authorList>
            <person name="Palmer J.M."/>
        </authorList>
    </citation>
    <scope>NUCLEOTIDE SEQUENCE [LARGE SCALE GENOMIC DNA]</scope>
    <source>
        <strain evidence="1 2">XC_2019</strain>
        <tissue evidence="1">Muscle</tissue>
    </source>
</reference>
<proteinExistence type="predicted"/>
<keyword evidence="2" id="KW-1185">Reference proteome</keyword>
<accession>A0ABV0RWH7</accession>
<evidence type="ECO:0000313" key="1">
    <source>
        <dbReference type="EMBL" id="MEQ2211687.1"/>
    </source>
</evidence>